<keyword evidence="5" id="KW-1185">Reference proteome</keyword>
<name>A0A9P7KBG7_9AGAR</name>
<dbReference type="OrthoDB" id="2349068at2759"/>
<organism evidence="4 5">
    <name type="scientific">Asterophora parasitica</name>
    <dbReference type="NCBI Taxonomy" id="117018"/>
    <lineage>
        <taxon>Eukaryota</taxon>
        <taxon>Fungi</taxon>
        <taxon>Dikarya</taxon>
        <taxon>Basidiomycota</taxon>
        <taxon>Agaricomycotina</taxon>
        <taxon>Agaricomycetes</taxon>
        <taxon>Agaricomycetidae</taxon>
        <taxon>Agaricales</taxon>
        <taxon>Tricholomatineae</taxon>
        <taxon>Lyophyllaceae</taxon>
        <taxon>Asterophora</taxon>
    </lineage>
</organism>
<evidence type="ECO:0000313" key="4">
    <source>
        <dbReference type="EMBL" id="KAG5645731.1"/>
    </source>
</evidence>
<dbReference type="PANTHER" id="PTHR32332:SF31">
    <property type="entry name" value="2-NITROPROPANE DIOXYGENASE FAMILY, PUTATIVE (AFU_ORTHOLOGUE AFUA_2G09850)-RELATED"/>
    <property type="match status" value="1"/>
</dbReference>
<keyword evidence="2" id="KW-0288">FMN</keyword>
<dbReference type="AlphaFoldDB" id="A0A9P7KBG7"/>
<gene>
    <name evidence="4" type="ORF">DXG03_005427</name>
</gene>
<accession>A0A9P7KBG7</accession>
<evidence type="ECO:0000313" key="5">
    <source>
        <dbReference type="Proteomes" id="UP000775547"/>
    </source>
</evidence>
<dbReference type="Pfam" id="PF03060">
    <property type="entry name" value="NMO"/>
    <property type="match status" value="1"/>
</dbReference>
<evidence type="ECO:0000256" key="1">
    <source>
        <dbReference type="ARBA" id="ARBA00022630"/>
    </source>
</evidence>
<keyword evidence="3" id="KW-0560">Oxidoreductase</keyword>
<evidence type="ECO:0000256" key="2">
    <source>
        <dbReference type="ARBA" id="ARBA00022643"/>
    </source>
</evidence>
<dbReference type="Proteomes" id="UP000775547">
    <property type="component" value="Unassembled WGS sequence"/>
</dbReference>
<dbReference type="InterPro" id="IPR004136">
    <property type="entry name" value="NMO"/>
</dbReference>
<dbReference type="GO" id="GO:0018580">
    <property type="term" value="F:nitronate monooxygenase activity"/>
    <property type="evidence" value="ECO:0007669"/>
    <property type="project" value="InterPro"/>
</dbReference>
<reference evidence="4" key="1">
    <citation type="submission" date="2020-07" db="EMBL/GenBank/DDBJ databases">
        <authorList>
            <person name="Nieuwenhuis M."/>
            <person name="Van De Peppel L.J.J."/>
        </authorList>
    </citation>
    <scope>NUCLEOTIDE SEQUENCE</scope>
    <source>
        <strain evidence="4">AP01</strain>
        <tissue evidence="4">Mycelium</tissue>
    </source>
</reference>
<dbReference type="SUPFAM" id="SSF51412">
    <property type="entry name" value="Inosine monophosphate dehydrogenase (IMPDH)"/>
    <property type="match status" value="1"/>
</dbReference>
<evidence type="ECO:0008006" key="6">
    <source>
        <dbReference type="Google" id="ProtNLM"/>
    </source>
</evidence>
<keyword evidence="1" id="KW-0285">Flavoprotein</keyword>
<dbReference type="Gene3D" id="3.20.20.70">
    <property type="entry name" value="Aldolase class I"/>
    <property type="match status" value="1"/>
</dbReference>
<reference evidence="4" key="2">
    <citation type="submission" date="2021-10" db="EMBL/GenBank/DDBJ databases">
        <title>Phylogenomics reveals ancestral predisposition of the termite-cultivated fungus Termitomyces towards a domesticated lifestyle.</title>
        <authorList>
            <person name="Auxier B."/>
            <person name="Grum-Grzhimaylo A."/>
            <person name="Cardenas M.E."/>
            <person name="Lodge J.D."/>
            <person name="Laessoe T."/>
            <person name="Pedersen O."/>
            <person name="Smith M.E."/>
            <person name="Kuyper T.W."/>
            <person name="Franco-Molano E.A."/>
            <person name="Baroni T.J."/>
            <person name="Aanen D.K."/>
        </authorList>
    </citation>
    <scope>NUCLEOTIDE SEQUENCE</scope>
    <source>
        <strain evidence="4">AP01</strain>
        <tissue evidence="4">Mycelium</tissue>
    </source>
</reference>
<dbReference type="InterPro" id="IPR013785">
    <property type="entry name" value="Aldolase_TIM"/>
</dbReference>
<dbReference type="CDD" id="cd04730">
    <property type="entry name" value="NPD_like"/>
    <property type="match status" value="1"/>
</dbReference>
<evidence type="ECO:0000256" key="3">
    <source>
        <dbReference type="ARBA" id="ARBA00023002"/>
    </source>
</evidence>
<dbReference type="EMBL" id="JABCKV010000033">
    <property type="protein sequence ID" value="KAG5645731.1"/>
    <property type="molecule type" value="Genomic_DNA"/>
</dbReference>
<dbReference type="PANTHER" id="PTHR32332">
    <property type="entry name" value="2-NITROPROPANE DIOXYGENASE"/>
    <property type="match status" value="1"/>
</dbReference>
<sequence>MAGAAGGALAARVFQGGGLGFIAYGYQSLEKLKSEVDTARALLKVGAQSPLPIGIGYLAWQLEAKPVTVAHDLLSVALENDVQAVWLSFGTEIPRWIKFIRDSERKLGETKIFVQVSSVKEALVACHEWKVDVIIAQGSEAGGHGSSTSPPLLTLLSEILSVIPNDGPPILGAGGLANGGHLAALIALGASGGVFGTRFLLSPESLYSDTARQALISARTGSSSGIAIDDLRRVYADGVRADDPDRMVIWAGAGVGLMNKIQPAKEIVGEIHEECVSRLQAAASSLG</sequence>
<comment type="caution">
    <text evidence="4">The sequence shown here is derived from an EMBL/GenBank/DDBJ whole genome shotgun (WGS) entry which is preliminary data.</text>
</comment>
<protein>
    <recommendedName>
        <fullName evidence="6">Nitronate monooxygenase domain-containing protein</fullName>
    </recommendedName>
</protein>
<proteinExistence type="predicted"/>